<keyword evidence="10" id="KW-1185">Reference proteome</keyword>
<feature type="transmembrane region" description="Helical" evidence="8">
    <location>
        <begin position="136"/>
        <end position="154"/>
    </location>
</feature>
<dbReference type="PROSITE" id="PS50850">
    <property type="entry name" value="MFS"/>
    <property type="match status" value="1"/>
</dbReference>
<accession>A0A6P8Y8D8</accession>
<evidence type="ECO:0000256" key="4">
    <source>
        <dbReference type="ARBA" id="ARBA00022847"/>
    </source>
</evidence>
<evidence type="ECO:0000256" key="8">
    <source>
        <dbReference type="SAM" id="Phobius"/>
    </source>
</evidence>
<dbReference type="InterPro" id="IPR036259">
    <property type="entry name" value="MFS_trans_sf"/>
</dbReference>
<feature type="transmembrane region" description="Helical" evidence="8">
    <location>
        <begin position="455"/>
        <end position="477"/>
    </location>
</feature>
<dbReference type="PANTHER" id="PTHR11662:SF79">
    <property type="entry name" value="NA[+]-DEPENDENT INORGANIC PHOSPHATE COTRANSPORTER, ISOFORM A"/>
    <property type="match status" value="1"/>
</dbReference>
<feature type="transmembrane region" description="Helical" evidence="8">
    <location>
        <begin position="328"/>
        <end position="352"/>
    </location>
</feature>
<dbReference type="Proteomes" id="UP000515158">
    <property type="component" value="Unplaced"/>
</dbReference>
<dbReference type="SUPFAM" id="SSF103473">
    <property type="entry name" value="MFS general substrate transporter"/>
    <property type="match status" value="1"/>
</dbReference>
<dbReference type="GeneID" id="117638901"/>
<evidence type="ECO:0000313" key="11">
    <source>
        <dbReference type="RefSeq" id="XP_034229962.1"/>
    </source>
</evidence>
<evidence type="ECO:0000256" key="7">
    <source>
        <dbReference type="SAM" id="MobiDB-lite"/>
    </source>
</evidence>
<dbReference type="CDD" id="cd17318">
    <property type="entry name" value="MFS_SLC17"/>
    <property type="match status" value="1"/>
</dbReference>
<name>A0A6P8Y8D8_THRPL</name>
<dbReference type="RefSeq" id="XP_034229962.1">
    <property type="nucleotide sequence ID" value="XM_034374071.1"/>
</dbReference>
<evidence type="ECO:0000313" key="10">
    <source>
        <dbReference type="Proteomes" id="UP000515158"/>
    </source>
</evidence>
<dbReference type="PANTHER" id="PTHR11662">
    <property type="entry name" value="SOLUTE CARRIER FAMILY 17"/>
    <property type="match status" value="1"/>
</dbReference>
<sequence length="524" mass="56891">MASAWLTSRQVLWIMVFIGFAVNYMVRINMNIALVAMVEPPRPMEVMDDNGTRVQPAVTGTQCIVPDSVADAVQHAALSSNDTDDLEEETAARPEGSERFRWNAHEQGMVLGAFFWLYWSTQVPGGVLAQRYGTKIVFGLGNLVPALLAFAIPAASRFHYGALLAIRLAQGCISGLTWPAMHDMTAKWIPPNERSRFVTAYLGGSVGASVTYPVCGLIIDAMGWEAVFYISGALGVLWWLAWVVLVFDSPDEHPRIASTERLYIQKALAGNVAKKQLPTPWRAILMSLPVWMNIVAQWGGLWGLLTLMTQAPSYFRYVHGWGIRMTGLLSGLPQLCRMLFAVVFSTIGDYLLKSGRMSRTNVRKMATAMCNIGQAVFVLGLAFSGCDKYAAILFLTAATAANGAVSTGALASMVDISPNFASIVLGINGVVTVLPGFISPIVVGALTYQNQSVEQWRIVFCITAAMLLVTGVAYVLFGRSEVQPWNEPADREGHSGNGLDDGLAEEDKSIVTVTSKCSELKSVC</sequence>
<keyword evidence="6 8" id="KW-0472">Membrane</keyword>
<feature type="region of interest" description="Disordered" evidence="7">
    <location>
        <begin position="79"/>
        <end position="98"/>
    </location>
</feature>
<dbReference type="FunFam" id="1.20.1250.20:FF:000003">
    <property type="entry name" value="Solute carrier family 17 member 3"/>
    <property type="match status" value="1"/>
</dbReference>
<feature type="domain" description="Major facilitator superfamily (MFS) profile" evidence="9">
    <location>
        <begin position="68"/>
        <end position="482"/>
    </location>
</feature>
<dbReference type="Gene3D" id="1.20.1250.20">
    <property type="entry name" value="MFS general substrate transporter like domains"/>
    <property type="match status" value="2"/>
</dbReference>
<dbReference type="InterPro" id="IPR011701">
    <property type="entry name" value="MFS"/>
</dbReference>
<feature type="transmembrane region" description="Helical" evidence="8">
    <location>
        <begin position="109"/>
        <end position="129"/>
    </location>
</feature>
<proteinExistence type="predicted"/>
<organism evidence="11">
    <name type="scientific">Thrips palmi</name>
    <name type="common">Melon thrips</name>
    <dbReference type="NCBI Taxonomy" id="161013"/>
    <lineage>
        <taxon>Eukaryota</taxon>
        <taxon>Metazoa</taxon>
        <taxon>Ecdysozoa</taxon>
        <taxon>Arthropoda</taxon>
        <taxon>Hexapoda</taxon>
        <taxon>Insecta</taxon>
        <taxon>Pterygota</taxon>
        <taxon>Neoptera</taxon>
        <taxon>Paraneoptera</taxon>
        <taxon>Thysanoptera</taxon>
        <taxon>Terebrantia</taxon>
        <taxon>Thripoidea</taxon>
        <taxon>Thripidae</taxon>
        <taxon>Thrips</taxon>
    </lineage>
</organism>
<comment type="subcellular location">
    <subcellularLocation>
        <location evidence="1">Membrane</location>
        <topology evidence="1">Multi-pass membrane protein</topology>
    </subcellularLocation>
</comment>
<keyword evidence="5 8" id="KW-1133">Transmembrane helix</keyword>
<dbReference type="InterPro" id="IPR050382">
    <property type="entry name" value="MFS_Na/Anion_cotransporter"/>
</dbReference>
<reference evidence="11" key="1">
    <citation type="submission" date="2025-08" db="UniProtKB">
        <authorList>
            <consortium name="RefSeq"/>
        </authorList>
    </citation>
    <scope>IDENTIFICATION</scope>
    <source>
        <tissue evidence="11">Total insect</tissue>
    </source>
</reference>
<dbReference type="GO" id="GO:0016020">
    <property type="term" value="C:membrane"/>
    <property type="evidence" value="ECO:0007669"/>
    <property type="project" value="UniProtKB-SubCell"/>
</dbReference>
<dbReference type="GO" id="GO:0006820">
    <property type="term" value="P:monoatomic anion transport"/>
    <property type="evidence" value="ECO:0007669"/>
    <property type="project" value="TreeGrafter"/>
</dbReference>
<dbReference type="InterPro" id="IPR020846">
    <property type="entry name" value="MFS_dom"/>
</dbReference>
<feature type="transmembrane region" description="Helical" evidence="8">
    <location>
        <begin position="198"/>
        <end position="220"/>
    </location>
</feature>
<evidence type="ECO:0000256" key="2">
    <source>
        <dbReference type="ARBA" id="ARBA00022448"/>
    </source>
</evidence>
<gene>
    <name evidence="11" type="primary">LOC117638901</name>
</gene>
<feature type="transmembrane region" description="Helical" evidence="8">
    <location>
        <begin position="226"/>
        <end position="247"/>
    </location>
</feature>
<feature type="transmembrane region" description="Helical" evidence="8">
    <location>
        <begin position="423"/>
        <end position="443"/>
    </location>
</feature>
<dbReference type="InParanoid" id="A0A6P8Y8D8"/>
<keyword evidence="3 8" id="KW-0812">Transmembrane</keyword>
<evidence type="ECO:0000259" key="9">
    <source>
        <dbReference type="PROSITE" id="PS50850"/>
    </source>
</evidence>
<evidence type="ECO:0000256" key="1">
    <source>
        <dbReference type="ARBA" id="ARBA00004141"/>
    </source>
</evidence>
<evidence type="ECO:0000256" key="5">
    <source>
        <dbReference type="ARBA" id="ARBA00022989"/>
    </source>
</evidence>
<evidence type="ECO:0000256" key="6">
    <source>
        <dbReference type="ARBA" id="ARBA00023136"/>
    </source>
</evidence>
<dbReference type="GO" id="GO:0015293">
    <property type="term" value="F:symporter activity"/>
    <property type="evidence" value="ECO:0007669"/>
    <property type="project" value="UniProtKB-KW"/>
</dbReference>
<feature type="transmembrane region" description="Helical" evidence="8">
    <location>
        <begin position="12"/>
        <end position="38"/>
    </location>
</feature>
<dbReference type="Pfam" id="PF07690">
    <property type="entry name" value="MFS_1"/>
    <property type="match status" value="2"/>
</dbReference>
<dbReference type="OrthoDB" id="2985014at2759"/>
<feature type="transmembrane region" description="Helical" evidence="8">
    <location>
        <begin position="283"/>
        <end position="308"/>
    </location>
</feature>
<protein>
    <submittedName>
        <fullName evidence="11">Sialin-like</fullName>
    </submittedName>
</protein>
<keyword evidence="4" id="KW-0769">Symport</keyword>
<feature type="transmembrane region" description="Helical" evidence="8">
    <location>
        <begin position="389"/>
        <end position="411"/>
    </location>
</feature>
<evidence type="ECO:0000256" key="3">
    <source>
        <dbReference type="ARBA" id="ARBA00022692"/>
    </source>
</evidence>
<keyword evidence="2" id="KW-0813">Transport</keyword>
<dbReference type="AlphaFoldDB" id="A0A6P8Y8D8"/>
<dbReference type="KEGG" id="tpal:117638901"/>